<accession>A0A443IP77</accession>
<dbReference type="InterPro" id="IPR021338">
    <property type="entry name" value="DUF2953"/>
</dbReference>
<dbReference type="AlphaFoldDB" id="A0A443IP77"/>
<feature type="region of interest" description="Disordered" evidence="1">
    <location>
        <begin position="205"/>
        <end position="234"/>
    </location>
</feature>
<proteinExistence type="predicted"/>
<evidence type="ECO:0000313" key="3">
    <source>
        <dbReference type="EMBL" id="RWR07752.1"/>
    </source>
</evidence>
<comment type="caution">
    <text evidence="3">The sequence shown here is derived from an EMBL/GenBank/DDBJ whole genome shotgun (WGS) entry which is preliminary data.</text>
</comment>
<dbReference type="Pfam" id="PF11167">
    <property type="entry name" value="DUF2953"/>
    <property type="match status" value="1"/>
</dbReference>
<keyword evidence="2" id="KW-0472">Membrane</keyword>
<sequence length="234" mass="26703">MIWNVFAIASAILILIMAAVFISRIKVKVFFRMQNLSECTLAIHLSAAYGLVRIKRSLDIKKQIDNLVNDEEKSAEAVDKWQRKLEGKTNEDLIKHLKDPILEALKKWTIHYFIWRTGAGTGDAAVTGRLAGAAWSVKGVIEACLKRYIPMKKTPELSFSPFFQAVGFESQLSCMVSIRTGKAILTILGLYKKWKKLNNRRIENNGTSNQGFNDDSDGKFERNDRREYDRWRSG</sequence>
<evidence type="ECO:0000313" key="4">
    <source>
        <dbReference type="Proteomes" id="UP000273811"/>
    </source>
</evidence>
<feature type="compositionally biased region" description="Basic and acidic residues" evidence="1">
    <location>
        <begin position="216"/>
        <end position="234"/>
    </location>
</feature>
<evidence type="ECO:0000256" key="2">
    <source>
        <dbReference type="SAM" id="Phobius"/>
    </source>
</evidence>
<keyword evidence="2" id="KW-1133">Transmembrane helix</keyword>
<dbReference type="RefSeq" id="WP_120074186.1">
    <property type="nucleotide sequence ID" value="NZ_CP126113.1"/>
</dbReference>
<dbReference type="Proteomes" id="UP000273811">
    <property type="component" value="Unassembled WGS sequence"/>
</dbReference>
<dbReference type="EMBL" id="QYTU02000029">
    <property type="protein sequence ID" value="RWR07752.1"/>
    <property type="molecule type" value="Genomic_DNA"/>
</dbReference>
<gene>
    <name evidence="3" type="ORF">D4N35_012665</name>
</gene>
<name>A0A443IP77_9BACI</name>
<dbReference type="OrthoDB" id="1683589at2"/>
<evidence type="ECO:0000256" key="1">
    <source>
        <dbReference type="SAM" id="MobiDB-lite"/>
    </source>
</evidence>
<keyword evidence="2" id="KW-0812">Transmembrane</keyword>
<keyword evidence="4" id="KW-1185">Reference proteome</keyword>
<reference evidence="3" key="1">
    <citation type="submission" date="2018-12" db="EMBL/GenBank/DDBJ databases">
        <authorList>
            <person name="Sun L."/>
            <person name="Chen Z."/>
        </authorList>
    </citation>
    <scope>NUCLEOTIDE SEQUENCE [LARGE SCALE GENOMIC DNA]</scope>
    <source>
        <strain evidence="3">DSM 16012</strain>
    </source>
</reference>
<feature type="transmembrane region" description="Helical" evidence="2">
    <location>
        <begin position="6"/>
        <end position="25"/>
    </location>
</feature>
<organism evidence="3 4">
    <name type="scientific">Siminovitchia fortis</name>
    <dbReference type="NCBI Taxonomy" id="254758"/>
    <lineage>
        <taxon>Bacteria</taxon>
        <taxon>Bacillati</taxon>
        <taxon>Bacillota</taxon>
        <taxon>Bacilli</taxon>
        <taxon>Bacillales</taxon>
        <taxon>Bacillaceae</taxon>
        <taxon>Siminovitchia</taxon>
    </lineage>
</organism>
<protein>
    <submittedName>
        <fullName evidence="3">DUF2953 domain-containing protein</fullName>
    </submittedName>
</protein>
<dbReference type="GeneID" id="56392183"/>